<evidence type="ECO:0000313" key="3">
    <source>
        <dbReference type="Proteomes" id="UP001153636"/>
    </source>
</evidence>
<evidence type="ECO:0000256" key="1">
    <source>
        <dbReference type="SAM" id="MobiDB-lite"/>
    </source>
</evidence>
<keyword evidence="3" id="KW-1185">Reference proteome</keyword>
<protein>
    <submittedName>
        <fullName evidence="2">Uncharacterized protein</fullName>
    </submittedName>
</protein>
<dbReference type="EMBL" id="OV651821">
    <property type="protein sequence ID" value="CAH1115622.1"/>
    <property type="molecule type" value="Genomic_DNA"/>
</dbReference>
<sequence length="107" mass="12369">MNSENPNNDEGEDNIKYTNEQKIVAAVWIHETVHNNQTLDDIKNNFKIRFKLKPPKTTDLIMWENQLFSKGEIKNDEQTDEDKDNNLNIDIDDELSDGGSSEDENSD</sequence>
<reference evidence="2" key="1">
    <citation type="submission" date="2022-01" db="EMBL/GenBank/DDBJ databases">
        <authorList>
            <person name="King R."/>
        </authorList>
    </citation>
    <scope>NUCLEOTIDE SEQUENCE</scope>
</reference>
<dbReference type="AlphaFoldDB" id="A0A9P0D7I8"/>
<gene>
    <name evidence="2" type="ORF">PSYICH_LOCUS15438</name>
</gene>
<name>A0A9P0D7I8_9CUCU</name>
<feature type="region of interest" description="Disordered" evidence="1">
    <location>
        <begin position="70"/>
        <end position="107"/>
    </location>
</feature>
<proteinExistence type="predicted"/>
<feature type="compositionally biased region" description="Acidic residues" evidence="1">
    <location>
        <begin position="90"/>
        <end position="107"/>
    </location>
</feature>
<dbReference type="Proteomes" id="UP001153636">
    <property type="component" value="Chromosome 9"/>
</dbReference>
<evidence type="ECO:0000313" key="2">
    <source>
        <dbReference type="EMBL" id="CAH1115622.1"/>
    </source>
</evidence>
<organism evidence="2 3">
    <name type="scientific">Psylliodes chrysocephalus</name>
    <dbReference type="NCBI Taxonomy" id="3402493"/>
    <lineage>
        <taxon>Eukaryota</taxon>
        <taxon>Metazoa</taxon>
        <taxon>Ecdysozoa</taxon>
        <taxon>Arthropoda</taxon>
        <taxon>Hexapoda</taxon>
        <taxon>Insecta</taxon>
        <taxon>Pterygota</taxon>
        <taxon>Neoptera</taxon>
        <taxon>Endopterygota</taxon>
        <taxon>Coleoptera</taxon>
        <taxon>Polyphaga</taxon>
        <taxon>Cucujiformia</taxon>
        <taxon>Chrysomeloidea</taxon>
        <taxon>Chrysomelidae</taxon>
        <taxon>Galerucinae</taxon>
        <taxon>Alticini</taxon>
        <taxon>Psylliodes</taxon>
    </lineage>
</organism>
<accession>A0A9P0D7I8</accession>
<dbReference type="OrthoDB" id="9979538at2759"/>